<gene>
    <name evidence="3" type="ORF">H072_6302</name>
</gene>
<feature type="region of interest" description="Disordered" evidence="1">
    <location>
        <begin position="233"/>
        <end position="257"/>
    </location>
</feature>
<reference evidence="4" key="2">
    <citation type="submission" date="2013-04" db="EMBL/GenBank/DDBJ databases">
        <title>Genomic mechanisms accounting for the adaptation to parasitism in nematode-trapping fungi.</title>
        <authorList>
            <person name="Ahren D.G."/>
        </authorList>
    </citation>
    <scope>NUCLEOTIDE SEQUENCE [LARGE SCALE GENOMIC DNA]</scope>
    <source>
        <strain evidence="4">CBS 200.50</strain>
    </source>
</reference>
<evidence type="ECO:0000313" key="4">
    <source>
        <dbReference type="Proteomes" id="UP000015100"/>
    </source>
</evidence>
<proteinExistence type="predicted"/>
<dbReference type="OrthoDB" id="5985073at2759"/>
<dbReference type="AlphaFoldDB" id="S8AAI9"/>
<feature type="compositionally biased region" description="Basic and acidic residues" evidence="1">
    <location>
        <begin position="233"/>
        <end position="244"/>
    </location>
</feature>
<keyword evidence="2" id="KW-0732">Signal</keyword>
<dbReference type="OMA" id="FINEVYW"/>
<sequence length="311" mass="33918">MVWVKVSSLLLFSTLVTADLGFFMKKNAGNLVPKPVGKDPKCDAAYSEHVNCHPIIMQKPVLGTPSEMPSEKQLEMICTDTCLKSLEGWIRGNENCSPADFLKFIGRSNATTKSIRLKDVDLQQFFINEVYWNKCLTDLKPKTGDKKWCILQEEEVFTQDGGTLNTISTKKPEEFCTQSTCGAQNAWLWGPKKVIIQVEDNEKEAVKSGEKGTPKEALITLKQACPKLDTSKFPKRESGIKDAELPVGSNETESGSAVTAENANLGAAPAEAGKGGNTTESSIKINAAHVPNVERGVATFALLVAVLLSFY</sequence>
<accession>S8AAI9</accession>
<name>S8AAI9_DACHA</name>
<reference evidence="3 4" key="1">
    <citation type="journal article" date="2013" name="PLoS Genet.">
        <title>Genomic mechanisms accounting for the adaptation to parasitism in nematode-trapping fungi.</title>
        <authorList>
            <person name="Meerupati T."/>
            <person name="Andersson K.M."/>
            <person name="Friman E."/>
            <person name="Kumar D."/>
            <person name="Tunlid A."/>
            <person name="Ahren D."/>
        </authorList>
    </citation>
    <scope>NUCLEOTIDE SEQUENCE [LARGE SCALE GENOMIC DNA]</scope>
    <source>
        <strain evidence="3 4">CBS 200.50</strain>
    </source>
</reference>
<evidence type="ECO:0000256" key="2">
    <source>
        <dbReference type="SAM" id="SignalP"/>
    </source>
</evidence>
<comment type="caution">
    <text evidence="3">The sequence shown here is derived from an EMBL/GenBank/DDBJ whole genome shotgun (WGS) entry which is preliminary data.</text>
</comment>
<evidence type="ECO:0000313" key="3">
    <source>
        <dbReference type="EMBL" id="EPS39929.1"/>
    </source>
</evidence>
<organism evidence="3 4">
    <name type="scientific">Dactylellina haptotyla (strain CBS 200.50)</name>
    <name type="common">Nematode-trapping fungus</name>
    <name type="synonym">Monacrosporium haptotylum</name>
    <dbReference type="NCBI Taxonomy" id="1284197"/>
    <lineage>
        <taxon>Eukaryota</taxon>
        <taxon>Fungi</taxon>
        <taxon>Dikarya</taxon>
        <taxon>Ascomycota</taxon>
        <taxon>Pezizomycotina</taxon>
        <taxon>Orbiliomycetes</taxon>
        <taxon>Orbiliales</taxon>
        <taxon>Orbiliaceae</taxon>
        <taxon>Dactylellina</taxon>
    </lineage>
</organism>
<protein>
    <submittedName>
        <fullName evidence="3">Uncharacterized protein</fullName>
    </submittedName>
</protein>
<dbReference type="eggNOG" id="ENOG502SWER">
    <property type="taxonomic scope" value="Eukaryota"/>
</dbReference>
<feature type="chain" id="PRO_5004548357" evidence="2">
    <location>
        <begin position="19"/>
        <end position="311"/>
    </location>
</feature>
<dbReference type="HOGENOM" id="CLU_077712_0_0_1"/>
<evidence type="ECO:0000256" key="1">
    <source>
        <dbReference type="SAM" id="MobiDB-lite"/>
    </source>
</evidence>
<dbReference type="EMBL" id="AQGS01000443">
    <property type="protein sequence ID" value="EPS39929.1"/>
    <property type="molecule type" value="Genomic_DNA"/>
</dbReference>
<feature type="signal peptide" evidence="2">
    <location>
        <begin position="1"/>
        <end position="18"/>
    </location>
</feature>
<dbReference type="Proteomes" id="UP000015100">
    <property type="component" value="Unassembled WGS sequence"/>
</dbReference>
<keyword evidence="4" id="KW-1185">Reference proteome</keyword>